<reference evidence="1 2" key="1">
    <citation type="submission" date="2024-09" db="EMBL/GenBank/DDBJ databases">
        <authorList>
            <person name="Sun Q."/>
            <person name="Mori K."/>
        </authorList>
    </citation>
    <scope>NUCLEOTIDE SEQUENCE [LARGE SCALE GENOMIC DNA]</scope>
    <source>
        <strain evidence="1 2">JCM 3307</strain>
    </source>
</reference>
<dbReference type="RefSeq" id="WP_223099554.1">
    <property type="nucleotide sequence ID" value="NZ_CP061913.1"/>
</dbReference>
<evidence type="ECO:0000313" key="1">
    <source>
        <dbReference type="EMBL" id="MFB9443075.1"/>
    </source>
</evidence>
<comment type="caution">
    <text evidence="1">The sequence shown here is derived from an EMBL/GenBank/DDBJ whole genome shotgun (WGS) entry which is preliminary data.</text>
</comment>
<dbReference type="Proteomes" id="UP001589608">
    <property type="component" value="Unassembled WGS sequence"/>
</dbReference>
<evidence type="ECO:0000313" key="2">
    <source>
        <dbReference type="Proteomes" id="UP001589608"/>
    </source>
</evidence>
<keyword evidence="2" id="KW-1185">Reference proteome</keyword>
<proteinExistence type="predicted"/>
<organism evidence="1 2">
    <name type="scientific">Dactylosporangium vinaceum</name>
    <dbReference type="NCBI Taxonomy" id="53362"/>
    <lineage>
        <taxon>Bacteria</taxon>
        <taxon>Bacillati</taxon>
        <taxon>Actinomycetota</taxon>
        <taxon>Actinomycetes</taxon>
        <taxon>Micromonosporales</taxon>
        <taxon>Micromonosporaceae</taxon>
        <taxon>Dactylosporangium</taxon>
    </lineage>
</organism>
<gene>
    <name evidence="1" type="ORF">ACFFTR_08265</name>
</gene>
<sequence>MNDHWWFRLEDVLRLASHADGCAEHRVTRAQVTAFGPDGPALILTGTDDHAVLTSNGVPGWYDRTGTEHTVHARTWRPTADAANPTSRRVLGYLPTRHTSGDQRPLIDMLRAASWLEQHWVALDRNAPPLRFADAVRITDHRTELVPAGARWRPAVVEYPTGLLPLRYPALVADRYTTDQGSAIARFDRDAVTAMIAGFSTVVRAGLMPGELPVLRLDGDVLVLLEETDEGTQVGYVEVDRCHPDRDGLYAVGAYLWRWQVVDARLPLRTQVRLRITPHVARLRRR</sequence>
<name>A0ABV5M2I7_9ACTN</name>
<protein>
    <submittedName>
        <fullName evidence="1">Uncharacterized protein</fullName>
    </submittedName>
</protein>
<accession>A0ABV5M2I7</accession>
<dbReference type="EMBL" id="JBHMCA010000019">
    <property type="protein sequence ID" value="MFB9443075.1"/>
    <property type="molecule type" value="Genomic_DNA"/>
</dbReference>